<dbReference type="Pfam" id="PF24883">
    <property type="entry name" value="NPHP3_N"/>
    <property type="match status" value="1"/>
</dbReference>
<feature type="repeat" description="WD" evidence="3">
    <location>
        <begin position="757"/>
        <end position="789"/>
    </location>
</feature>
<feature type="domain" description="NACHT" evidence="4">
    <location>
        <begin position="92"/>
        <end position="247"/>
    </location>
</feature>
<organism evidence="5 6">
    <name type="scientific">Collybiopsis confluens</name>
    <dbReference type="NCBI Taxonomy" id="2823264"/>
    <lineage>
        <taxon>Eukaryota</taxon>
        <taxon>Fungi</taxon>
        <taxon>Dikarya</taxon>
        <taxon>Basidiomycota</taxon>
        <taxon>Agaricomycotina</taxon>
        <taxon>Agaricomycetes</taxon>
        <taxon>Agaricomycetidae</taxon>
        <taxon>Agaricales</taxon>
        <taxon>Marasmiineae</taxon>
        <taxon>Omphalotaceae</taxon>
        <taxon>Collybiopsis</taxon>
    </lineage>
</organism>
<dbReference type="PANTHER" id="PTHR44156">
    <property type="entry name" value="SUPERNUMERARY LIMBS, ISOFORM B-RELATED"/>
    <property type="match status" value="1"/>
</dbReference>
<dbReference type="PROSITE" id="PS50082">
    <property type="entry name" value="WD_REPEATS_2"/>
    <property type="match status" value="8"/>
</dbReference>
<dbReference type="InterPro" id="IPR056884">
    <property type="entry name" value="NPHP3-like_N"/>
</dbReference>
<evidence type="ECO:0000313" key="5">
    <source>
        <dbReference type="EMBL" id="KAF5393606.1"/>
    </source>
</evidence>
<dbReference type="InterPro" id="IPR036322">
    <property type="entry name" value="WD40_repeat_dom_sf"/>
</dbReference>
<dbReference type="CDD" id="cd00009">
    <property type="entry name" value="AAA"/>
    <property type="match status" value="1"/>
</dbReference>
<dbReference type="Proteomes" id="UP000518752">
    <property type="component" value="Unassembled WGS sequence"/>
</dbReference>
<feature type="repeat" description="WD" evidence="3">
    <location>
        <begin position="834"/>
        <end position="875"/>
    </location>
</feature>
<dbReference type="CDD" id="cd00200">
    <property type="entry name" value="WD40"/>
    <property type="match status" value="1"/>
</dbReference>
<accession>A0A8H5MHB5</accession>
<feature type="repeat" description="WD" evidence="3">
    <location>
        <begin position="617"/>
        <end position="658"/>
    </location>
</feature>
<dbReference type="InterPro" id="IPR053299">
    <property type="entry name" value="ASTRA_WD_repeat"/>
</dbReference>
<dbReference type="OrthoDB" id="163438at2759"/>
<dbReference type="InterPro" id="IPR027417">
    <property type="entry name" value="P-loop_NTPase"/>
</dbReference>
<dbReference type="InterPro" id="IPR020472">
    <property type="entry name" value="WD40_PAC1"/>
</dbReference>
<sequence length="1039" mass="116720">MSSVSAFDGVHDAAFTGGEFNTVGGNLHITKNYSNPPENIHETIKAKLSQKLKHITNAHVRTEKVCLENTRVNIIREISQWMLKVDENNPAQICILYGAAGTGKSAICHTIGKRVLDSGELGAFFCFDRNFLVERTPVRALHTIAYDLGQKSPEFGAALLNIIEKEQYLCNSSDVEELWIKLIVKPAGMVDQTRPLIIIIDALDEMGKEGSRAMEQKFLSLFLNEGSNLPNNIHILVTSRPESTINEYINVYGLGVWTQDMNDLAKTEEDIKKYVSQRMKFKLNARKCDILAQKAEGYFQWACTACEALLEEKPGIKFMSRFKQILALSGGQNENLFPLDTLYRSILESKFNLQDISVMTEYRSIMSLIFAAYQPLSRKSVVELQSAYKKHKQYDEDEDEADNDEVVLQYLGSLFSGVDNMTTPVQPVHISVRDFLLDKDRSKEYFIDSMEGRRCMAMGTIKVMTEQLHFNICKLESSYVYNSEIKDLKEKIEEKISPVLEYACCWWGNHIHDADYEPDSLYLVEHFFNEFSLYWIEVLSLLDHVKLIPKVINKITEWANKEKETISSHDLKFVIISSEIRNWIQIFGKIFGESTPHIYLSVKIWNPQTREEKGKPLEGHTQWVNSVAFSPNGMKIVSGSDDNTVRIWNAQTGEEEGKPLEGHTSWVTSVAFSPDGMKIVSGSYDNTVRIWNAQTGEEEGKPLRGHTLWVQSVAFSPDGMKIVSGSLDNTVRIWNAQTMEEEKVTPLKGHTPGAPVSVAFSPDGMKIVSGSNDNTVKIWNAQTGEEEGKPLEGHTRSVRSIAFSPDGMRIVSGSYDNTVKIWNVQTGEEAGKSLEGHRLGVNSVAFSPDGMKIVSGSNDNTVRIWNAQTGEEEGKPLEGHTSWVTSVAFSPDGMKIVSGSYDNTVRIWNAQTGTEQAVIGHSSSIESVPFSPNGTKVASESHDSPLRISDGSLFTLSFCAQHLKHNLYHANSSFQHVSLKPDGWIHGLDSSLLLWIPPAKYRNSLMMPHMELLMSTEQPTSLNLSRFVHGKHWYQCYTT</sequence>
<dbReference type="InterPro" id="IPR001680">
    <property type="entry name" value="WD40_rpt"/>
</dbReference>
<evidence type="ECO:0000256" key="2">
    <source>
        <dbReference type="ARBA" id="ARBA00022737"/>
    </source>
</evidence>
<dbReference type="PROSITE" id="PS00678">
    <property type="entry name" value="WD_REPEATS_1"/>
    <property type="match status" value="7"/>
</dbReference>
<dbReference type="InterPro" id="IPR015943">
    <property type="entry name" value="WD40/YVTN_repeat-like_dom_sf"/>
</dbReference>
<dbReference type="InterPro" id="IPR007111">
    <property type="entry name" value="NACHT_NTPase"/>
</dbReference>
<keyword evidence="2" id="KW-0677">Repeat</keyword>
<feature type="repeat" description="WD" evidence="3">
    <location>
        <begin position="703"/>
        <end position="744"/>
    </location>
</feature>
<dbReference type="Gene3D" id="2.130.10.10">
    <property type="entry name" value="YVTN repeat-like/Quinoprotein amine dehydrogenase"/>
    <property type="match status" value="3"/>
</dbReference>
<evidence type="ECO:0000313" key="6">
    <source>
        <dbReference type="Proteomes" id="UP000518752"/>
    </source>
</evidence>
<protein>
    <recommendedName>
        <fullName evidence="4">NACHT domain-containing protein</fullName>
    </recommendedName>
</protein>
<dbReference type="PROSITE" id="PS50837">
    <property type="entry name" value="NACHT"/>
    <property type="match status" value="1"/>
</dbReference>
<dbReference type="InterPro" id="IPR019775">
    <property type="entry name" value="WD40_repeat_CS"/>
</dbReference>
<proteinExistence type="predicted"/>
<evidence type="ECO:0000259" key="4">
    <source>
        <dbReference type="PROSITE" id="PS50837"/>
    </source>
</evidence>
<feature type="repeat" description="WD" evidence="3">
    <location>
        <begin position="791"/>
        <end position="832"/>
    </location>
</feature>
<dbReference type="Gene3D" id="3.40.50.300">
    <property type="entry name" value="P-loop containing nucleotide triphosphate hydrolases"/>
    <property type="match status" value="1"/>
</dbReference>
<dbReference type="PRINTS" id="PR00320">
    <property type="entry name" value="GPROTEINBRPT"/>
</dbReference>
<reference evidence="5 6" key="1">
    <citation type="journal article" date="2020" name="ISME J.">
        <title>Uncovering the hidden diversity of litter-decomposition mechanisms in mushroom-forming fungi.</title>
        <authorList>
            <person name="Floudas D."/>
            <person name="Bentzer J."/>
            <person name="Ahren D."/>
            <person name="Johansson T."/>
            <person name="Persson P."/>
            <person name="Tunlid A."/>
        </authorList>
    </citation>
    <scope>NUCLEOTIDE SEQUENCE [LARGE SCALE GENOMIC DNA]</scope>
    <source>
        <strain evidence="5 6">CBS 406.79</strain>
    </source>
</reference>
<dbReference type="SUPFAM" id="SSF52540">
    <property type="entry name" value="P-loop containing nucleoside triphosphate hydrolases"/>
    <property type="match status" value="1"/>
</dbReference>
<gene>
    <name evidence="5" type="ORF">D9757_000021</name>
</gene>
<dbReference type="PROSITE" id="PS50294">
    <property type="entry name" value="WD_REPEATS_REGION"/>
    <property type="match status" value="7"/>
</dbReference>
<dbReference type="SMART" id="SM00320">
    <property type="entry name" value="WD40"/>
    <property type="match status" value="8"/>
</dbReference>
<name>A0A8H5MHB5_9AGAR</name>
<dbReference type="SUPFAM" id="SSF50978">
    <property type="entry name" value="WD40 repeat-like"/>
    <property type="match status" value="1"/>
</dbReference>
<feature type="repeat" description="WD" evidence="3">
    <location>
        <begin position="877"/>
        <end position="918"/>
    </location>
</feature>
<evidence type="ECO:0000256" key="3">
    <source>
        <dbReference type="PROSITE-ProRule" id="PRU00221"/>
    </source>
</evidence>
<evidence type="ECO:0000256" key="1">
    <source>
        <dbReference type="ARBA" id="ARBA00022574"/>
    </source>
</evidence>
<dbReference type="Pfam" id="PF00400">
    <property type="entry name" value="WD40"/>
    <property type="match status" value="7"/>
</dbReference>
<dbReference type="AlphaFoldDB" id="A0A8H5MHB5"/>
<feature type="repeat" description="WD" evidence="3">
    <location>
        <begin position="660"/>
        <end position="701"/>
    </location>
</feature>
<keyword evidence="6" id="KW-1185">Reference proteome</keyword>
<dbReference type="EMBL" id="JAACJN010000001">
    <property type="protein sequence ID" value="KAF5393606.1"/>
    <property type="molecule type" value="Genomic_DNA"/>
</dbReference>
<keyword evidence="1 3" id="KW-0853">WD repeat</keyword>
<feature type="repeat" description="WD" evidence="3">
    <location>
        <begin position="918"/>
        <end position="948"/>
    </location>
</feature>
<comment type="caution">
    <text evidence="5">The sequence shown here is derived from an EMBL/GenBank/DDBJ whole genome shotgun (WGS) entry which is preliminary data.</text>
</comment>